<dbReference type="EMBL" id="JAGPUO010000030">
    <property type="protein sequence ID" value="KAG5655340.1"/>
    <property type="molecule type" value="Genomic_DNA"/>
</dbReference>
<organism evidence="4 5">
    <name type="scientific">Fusarium avenaceum</name>
    <dbReference type="NCBI Taxonomy" id="40199"/>
    <lineage>
        <taxon>Eukaryota</taxon>
        <taxon>Fungi</taxon>
        <taxon>Dikarya</taxon>
        <taxon>Ascomycota</taxon>
        <taxon>Pezizomycotina</taxon>
        <taxon>Sordariomycetes</taxon>
        <taxon>Hypocreomycetidae</taxon>
        <taxon>Hypocreales</taxon>
        <taxon>Nectriaceae</taxon>
        <taxon>Fusarium</taxon>
        <taxon>Fusarium tricinctum species complex</taxon>
    </lineage>
</organism>
<dbReference type="Proteomes" id="UP000782241">
    <property type="component" value="Unassembled WGS sequence"/>
</dbReference>
<sequence>MVSRQLISNQHGRPGRAARDWGHSLEGNLSEEELTANRNIQPGEEVEEEEAVLDAFLKGNDIGERGIRVKLPAVYIRHRQCIPGVSNPFGKLATFPHKGVLQYDAKTVACDAFPLHKLKCTGTQPCLRCVKARWECCFAGAAESPETCDNNQDNVAGGDGLRRSERQEEEELSDGDDGGEPSPSTPSTSNIIQQSPTTIYLEPNNSYVNINNDSQSPKHRPGEVHGWDNNNEKATGLQPSLSLSTLDPTVNSSTQAILSRPSNMEGLYYHTPRQLFLSSNLSLDVPRDLDWWLDSVPFDDSSGLSIDGSFCPQQPSADNQPPPFDPHQFFGATSQLPAIATALFSRLNHDASQWLVTRPSISNFDRT</sequence>
<protein>
    <recommendedName>
        <fullName evidence="3">Zn(2)-C6 fungal-type domain-containing protein</fullName>
    </recommendedName>
</protein>
<dbReference type="GO" id="GO:0000981">
    <property type="term" value="F:DNA-binding transcription factor activity, RNA polymerase II-specific"/>
    <property type="evidence" value="ECO:0007669"/>
    <property type="project" value="InterPro"/>
</dbReference>
<reference evidence="4" key="1">
    <citation type="submission" date="2021-04" db="EMBL/GenBank/DDBJ databases">
        <title>Draft genome of Fusarium avenaceum strain F156N33, isolated from an atmospheric sample in Virginia.</title>
        <authorList>
            <person name="Yang S."/>
            <person name="Vinatzer B.A."/>
            <person name="Coleman J."/>
        </authorList>
    </citation>
    <scope>NUCLEOTIDE SEQUENCE</scope>
    <source>
        <strain evidence="4">F156N33</strain>
    </source>
</reference>
<dbReference type="InterPro" id="IPR036864">
    <property type="entry name" value="Zn2-C6_fun-type_DNA-bd_sf"/>
</dbReference>
<keyword evidence="1" id="KW-0539">Nucleus</keyword>
<feature type="compositionally biased region" description="Acidic residues" evidence="2">
    <location>
        <begin position="167"/>
        <end position="179"/>
    </location>
</feature>
<accession>A0A9P7GU20</accession>
<gene>
    <name evidence="4" type="ORF">KAF25_006843</name>
</gene>
<keyword evidence="5" id="KW-1185">Reference proteome</keyword>
<dbReference type="InterPro" id="IPR001138">
    <property type="entry name" value="Zn2Cys6_DnaBD"/>
</dbReference>
<feature type="domain" description="Zn(2)-C6 fungal-type" evidence="3">
    <location>
        <begin position="109"/>
        <end position="137"/>
    </location>
</feature>
<feature type="region of interest" description="Disordered" evidence="2">
    <location>
        <begin position="1"/>
        <end position="22"/>
    </location>
</feature>
<evidence type="ECO:0000313" key="4">
    <source>
        <dbReference type="EMBL" id="KAG5655340.1"/>
    </source>
</evidence>
<dbReference type="Pfam" id="PF00172">
    <property type="entry name" value="Zn_clus"/>
    <property type="match status" value="1"/>
</dbReference>
<name>A0A9P7GU20_9HYPO</name>
<feature type="region of interest" description="Disordered" evidence="2">
    <location>
        <begin position="147"/>
        <end position="241"/>
    </location>
</feature>
<dbReference type="Gene3D" id="4.10.240.10">
    <property type="entry name" value="Zn(2)-C6 fungal-type DNA-binding domain"/>
    <property type="match status" value="1"/>
</dbReference>
<proteinExistence type="predicted"/>
<dbReference type="AlphaFoldDB" id="A0A9P7GU20"/>
<feature type="compositionally biased region" description="Polar residues" evidence="2">
    <location>
        <begin position="228"/>
        <end position="241"/>
    </location>
</feature>
<feature type="compositionally biased region" description="Polar residues" evidence="2">
    <location>
        <begin position="190"/>
        <end position="215"/>
    </location>
</feature>
<dbReference type="SUPFAM" id="SSF57701">
    <property type="entry name" value="Zn2/Cys6 DNA-binding domain"/>
    <property type="match status" value="1"/>
</dbReference>
<evidence type="ECO:0000259" key="3">
    <source>
        <dbReference type="Pfam" id="PF00172"/>
    </source>
</evidence>
<dbReference type="CDD" id="cd00067">
    <property type="entry name" value="GAL4"/>
    <property type="match status" value="1"/>
</dbReference>
<feature type="compositionally biased region" description="Polar residues" evidence="2">
    <location>
        <begin position="1"/>
        <end position="11"/>
    </location>
</feature>
<feature type="non-terminal residue" evidence="4">
    <location>
        <position position="1"/>
    </location>
</feature>
<comment type="caution">
    <text evidence="4">The sequence shown here is derived from an EMBL/GenBank/DDBJ whole genome shotgun (WGS) entry which is preliminary data.</text>
</comment>
<feature type="compositionally biased region" description="Low complexity" evidence="2">
    <location>
        <begin position="180"/>
        <end position="189"/>
    </location>
</feature>
<evidence type="ECO:0000256" key="1">
    <source>
        <dbReference type="ARBA" id="ARBA00023242"/>
    </source>
</evidence>
<evidence type="ECO:0000313" key="5">
    <source>
        <dbReference type="Proteomes" id="UP000782241"/>
    </source>
</evidence>
<dbReference type="GO" id="GO:0008270">
    <property type="term" value="F:zinc ion binding"/>
    <property type="evidence" value="ECO:0007669"/>
    <property type="project" value="InterPro"/>
</dbReference>
<evidence type="ECO:0000256" key="2">
    <source>
        <dbReference type="SAM" id="MobiDB-lite"/>
    </source>
</evidence>